<dbReference type="PANTHER" id="PTHR18945">
    <property type="entry name" value="NEUROTRANSMITTER GATED ION CHANNEL"/>
    <property type="match status" value="1"/>
</dbReference>
<feature type="domain" description="SAM" evidence="3">
    <location>
        <begin position="452"/>
        <end position="514"/>
    </location>
</feature>
<dbReference type="SUPFAM" id="SSF90112">
    <property type="entry name" value="Neurotransmitter-gated ion-channel transmembrane pore"/>
    <property type="match status" value="1"/>
</dbReference>
<comment type="caution">
    <text evidence="4">The sequence shown here is derived from an EMBL/GenBank/DDBJ whole genome shotgun (WGS) entry which is preliminary data.</text>
</comment>
<evidence type="ECO:0000313" key="4">
    <source>
        <dbReference type="EMBL" id="CAK0853050.1"/>
    </source>
</evidence>
<dbReference type="Gene3D" id="1.10.150.50">
    <property type="entry name" value="Transcription Factor, Ets-1"/>
    <property type="match status" value="1"/>
</dbReference>
<dbReference type="Proteomes" id="UP001189429">
    <property type="component" value="Unassembled WGS sequence"/>
</dbReference>
<dbReference type="Pfam" id="PF00536">
    <property type="entry name" value="SAM_1"/>
    <property type="match status" value="1"/>
</dbReference>
<evidence type="ECO:0000259" key="3">
    <source>
        <dbReference type="PROSITE" id="PS50105"/>
    </source>
</evidence>
<dbReference type="InterPro" id="IPR006201">
    <property type="entry name" value="Neur_channel"/>
</dbReference>
<accession>A0ABN9U3V3</accession>
<feature type="region of interest" description="Disordered" evidence="1">
    <location>
        <begin position="1"/>
        <end position="22"/>
    </location>
</feature>
<evidence type="ECO:0000256" key="1">
    <source>
        <dbReference type="SAM" id="MobiDB-lite"/>
    </source>
</evidence>
<proteinExistence type="predicted"/>
<reference evidence="4" key="1">
    <citation type="submission" date="2023-10" db="EMBL/GenBank/DDBJ databases">
        <authorList>
            <person name="Chen Y."/>
            <person name="Shah S."/>
            <person name="Dougan E. K."/>
            <person name="Thang M."/>
            <person name="Chan C."/>
        </authorList>
    </citation>
    <scope>NUCLEOTIDE SEQUENCE [LARGE SCALE GENOMIC DNA]</scope>
</reference>
<feature type="transmembrane region" description="Helical" evidence="2">
    <location>
        <begin position="310"/>
        <end position="331"/>
    </location>
</feature>
<feature type="region of interest" description="Disordered" evidence="1">
    <location>
        <begin position="410"/>
        <end position="448"/>
    </location>
</feature>
<feature type="transmembrane region" description="Helical" evidence="2">
    <location>
        <begin position="248"/>
        <end position="269"/>
    </location>
</feature>
<dbReference type="SUPFAM" id="SSF47769">
    <property type="entry name" value="SAM/Pointed domain"/>
    <property type="match status" value="1"/>
</dbReference>
<keyword evidence="2" id="KW-0472">Membrane</keyword>
<dbReference type="SMART" id="SM00454">
    <property type="entry name" value="SAM"/>
    <property type="match status" value="1"/>
</dbReference>
<organism evidence="4 5">
    <name type="scientific">Prorocentrum cordatum</name>
    <dbReference type="NCBI Taxonomy" id="2364126"/>
    <lineage>
        <taxon>Eukaryota</taxon>
        <taxon>Sar</taxon>
        <taxon>Alveolata</taxon>
        <taxon>Dinophyceae</taxon>
        <taxon>Prorocentrales</taxon>
        <taxon>Prorocentraceae</taxon>
        <taxon>Prorocentrum</taxon>
    </lineage>
</organism>
<dbReference type="PROSITE" id="PS50105">
    <property type="entry name" value="SAM_DOMAIN"/>
    <property type="match status" value="1"/>
</dbReference>
<sequence>MASHEGHALDDEDPLPVILTGDDDDEAPFEDIRFSYESKPEPGTDLWDTEDMTRLELAKCRAYVRVVELDPKMGTYRLRMKCLWFFRTLNSKEEAEIGLRGVPGVRMPGLIVTVEESRIWKDLTLAGASPTTTNKTLCWRGVTLLTLEGFKAFNMVDFPFDRHFLSLERMEFVWRVHKDEADYHKSMRLVSFEVHTSSMLPEWRTFRAYIRPLNETPEGDCRTPGSMSAPTHASKFTVHLRLQRKHRFYSWQVFLVAYLITMLSMTPLGMPPGKVYLGERLGLYSGGMLTLVAFKYGVSDRLPCVPYQTFTDWFLLFGVLTIFAAAVATLYPIRAVSEDDWEVELLDVAENSVGGCVGLAWTVALLYACFWKPRRRINWRDIFIQDMEALDPFGRDETLGHAFELEDRTHGSPHNQIIKSAGSPTSPSKETSETHVPNGPSVEVPKGPASDWTVKEVAMFVSSLGLGHCLHHFKDNAVDGKMLVELSKKDMQEELCLRPLQARKLLSHLSHHRR</sequence>
<dbReference type="InterPro" id="IPR036719">
    <property type="entry name" value="Neuro-gated_channel_TM_sf"/>
</dbReference>
<dbReference type="EMBL" id="CAUYUJ010015369">
    <property type="protein sequence ID" value="CAK0853050.1"/>
    <property type="molecule type" value="Genomic_DNA"/>
</dbReference>
<dbReference type="CDD" id="cd09487">
    <property type="entry name" value="SAM_superfamily"/>
    <property type="match status" value="1"/>
</dbReference>
<keyword evidence="5" id="KW-1185">Reference proteome</keyword>
<evidence type="ECO:0000256" key="2">
    <source>
        <dbReference type="SAM" id="Phobius"/>
    </source>
</evidence>
<protein>
    <recommendedName>
        <fullName evidence="3">SAM domain-containing protein</fullName>
    </recommendedName>
</protein>
<gene>
    <name evidence="4" type="ORF">PCOR1329_LOCUS44657</name>
</gene>
<dbReference type="Gene3D" id="1.20.58.390">
    <property type="entry name" value="Neurotransmitter-gated ion-channel transmembrane domain"/>
    <property type="match status" value="1"/>
</dbReference>
<dbReference type="InterPro" id="IPR013761">
    <property type="entry name" value="SAM/pointed_sf"/>
</dbReference>
<feature type="transmembrane region" description="Helical" evidence="2">
    <location>
        <begin position="281"/>
        <end position="298"/>
    </location>
</feature>
<keyword evidence="2" id="KW-0812">Transmembrane</keyword>
<name>A0ABN9U3V3_9DINO</name>
<evidence type="ECO:0000313" key="5">
    <source>
        <dbReference type="Proteomes" id="UP001189429"/>
    </source>
</evidence>
<dbReference type="InterPro" id="IPR038050">
    <property type="entry name" value="Neuro_actylchol_rec"/>
</dbReference>
<feature type="transmembrane region" description="Helical" evidence="2">
    <location>
        <begin position="351"/>
        <end position="370"/>
    </location>
</feature>
<keyword evidence="2" id="KW-1133">Transmembrane helix</keyword>
<dbReference type="InterPro" id="IPR001660">
    <property type="entry name" value="SAM"/>
</dbReference>